<dbReference type="Proteomes" id="UP000255508">
    <property type="component" value="Unassembled WGS sequence"/>
</dbReference>
<dbReference type="InterPro" id="IPR001633">
    <property type="entry name" value="EAL_dom"/>
</dbReference>
<dbReference type="Gene3D" id="3.20.20.450">
    <property type="entry name" value="EAL domain"/>
    <property type="match status" value="1"/>
</dbReference>
<protein>
    <recommendedName>
        <fullName evidence="1">EAL domain-containing protein</fullName>
    </recommendedName>
</protein>
<dbReference type="CDD" id="cd01948">
    <property type="entry name" value="EAL"/>
    <property type="match status" value="1"/>
</dbReference>
<dbReference type="AlphaFoldDB" id="A0A370DGH9"/>
<dbReference type="InterPro" id="IPR035919">
    <property type="entry name" value="EAL_sf"/>
</dbReference>
<evidence type="ECO:0000313" key="2">
    <source>
        <dbReference type="EMBL" id="RDH83474.1"/>
    </source>
</evidence>
<dbReference type="InterPro" id="IPR050706">
    <property type="entry name" value="Cyclic-di-GMP_PDE-like"/>
</dbReference>
<comment type="caution">
    <text evidence="2">The sequence shown here is derived from an EMBL/GenBank/DDBJ whole genome shotgun (WGS) entry which is preliminary data.</text>
</comment>
<sequence length="230" mass="25409">MGCAKLLDHVIRWLHPEEGIISPLRFIPIAEESGLIIPIGEWVLRTACAQTAKWRRGGLSMEHIAVNVAGPQMMRENIVATVEGILAETGLEPGALEIEVTETFIMQQAKKTIGSLERLRLMGVSLAIDDFGTGYSSLAYLKQLPIDRLKIDRSFVKDILDDPENRAITTAVISLGHSLGLKITAEGIENQEQARFLYALQCDEGQGYLYSPPVPAEEFEVLLRGQRGKL</sequence>
<feature type="domain" description="EAL" evidence="1">
    <location>
        <begin position="1"/>
        <end position="227"/>
    </location>
</feature>
<dbReference type="PROSITE" id="PS50883">
    <property type="entry name" value="EAL"/>
    <property type="match status" value="1"/>
</dbReference>
<dbReference type="Pfam" id="PF00563">
    <property type="entry name" value="EAL"/>
    <property type="match status" value="1"/>
</dbReference>
<dbReference type="SUPFAM" id="SSF141868">
    <property type="entry name" value="EAL domain-like"/>
    <property type="match status" value="1"/>
</dbReference>
<reference evidence="2 3" key="1">
    <citation type="journal article" date="2018" name="ISME J.">
        <title>Endosymbiont genomes yield clues of tubeworm success.</title>
        <authorList>
            <person name="Li Y."/>
            <person name="Liles M.R."/>
            <person name="Halanych K.M."/>
        </authorList>
    </citation>
    <scope>NUCLEOTIDE SEQUENCE [LARGE SCALE GENOMIC DNA]</scope>
    <source>
        <strain evidence="2">A1422</strain>
    </source>
</reference>
<evidence type="ECO:0000259" key="1">
    <source>
        <dbReference type="PROSITE" id="PS50883"/>
    </source>
</evidence>
<dbReference type="PANTHER" id="PTHR33121">
    <property type="entry name" value="CYCLIC DI-GMP PHOSPHODIESTERASE PDEF"/>
    <property type="match status" value="1"/>
</dbReference>
<dbReference type="SMART" id="SM00052">
    <property type="entry name" value="EAL"/>
    <property type="match status" value="1"/>
</dbReference>
<evidence type="ECO:0000313" key="3">
    <source>
        <dbReference type="Proteomes" id="UP000255508"/>
    </source>
</evidence>
<proteinExistence type="predicted"/>
<dbReference type="PANTHER" id="PTHR33121:SF70">
    <property type="entry name" value="SIGNALING PROTEIN YKOW"/>
    <property type="match status" value="1"/>
</dbReference>
<name>A0A370DGH9_9GAMM</name>
<accession>A0A370DGH9</accession>
<gene>
    <name evidence="2" type="ORF">DIZ79_17615</name>
</gene>
<dbReference type="EMBL" id="QFXD01000318">
    <property type="protein sequence ID" value="RDH83474.1"/>
    <property type="molecule type" value="Genomic_DNA"/>
</dbReference>
<organism evidence="2 3">
    <name type="scientific">endosymbiont of Lamellibrachia luymesi</name>
    <dbReference type="NCBI Taxonomy" id="2200907"/>
    <lineage>
        <taxon>Bacteria</taxon>
        <taxon>Pseudomonadati</taxon>
        <taxon>Pseudomonadota</taxon>
        <taxon>Gammaproteobacteria</taxon>
        <taxon>sulfur-oxidizing symbionts</taxon>
    </lineage>
</organism>
<dbReference type="GO" id="GO:0071111">
    <property type="term" value="F:cyclic-guanylate-specific phosphodiesterase activity"/>
    <property type="evidence" value="ECO:0007669"/>
    <property type="project" value="InterPro"/>
</dbReference>